<evidence type="ECO:0000313" key="2">
    <source>
        <dbReference type="EMBL" id="MFL0206213.1"/>
    </source>
</evidence>
<reference evidence="2 3" key="1">
    <citation type="submission" date="2024-07" db="EMBL/GenBank/DDBJ databases">
        <authorList>
            <person name="Pitt A."/>
            <person name="Hahn M.W."/>
        </authorList>
    </citation>
    <scope>NUCLEOTIDE SEQUENCE [LARGE SCALE GENOMIC DNA]</scope>
    <source>
        <strain evidence="2 3">2-AUSEE-184A6</strain>
    </source>
</reference>
<protein>
    <submittedName>
        <fullName evidence="2">Transketolase</fullName>
    </submittedName>
</protein>
<dbReference type="RefSeq" id="WP_406777793.1">
    <property type="nucleotide sequence ID" value="NZ_JBEWZG010000002.1"/>
</dbReference>
<dbReference type="PANTHER" id="PTHR47514">
    <property type="entry name" value="TRANSKETOLASE N-TERMINAL SECTION-RELATED"/>
    <property type="match status" value="1"/>
</dbReference>
<proteinExistence type="predicted"/>
<sequence>MKINSSLQLAKEARKLSLKMVVNSRASHIGSALSIADILSVLYFDILKINKKELNDPERDIFILSKGHACVSVYAVLGLMDFFPLTELDSYGNNDSNFMNHISHKVPGVEFSTGSLGHGLPFATGKALGSKIRSSKNKVFVIVGDGELDEGSNWEALLFASHHKLDNLVVIVDYNNLQSLTTVEETLNLEPLTDKFESFGANVFQVDGHNHVELFDIIKKSIEFEGKPTVIIAKTIKGKGVSYMENKVKWHYSTPSLDELQIAINEINNA</sequence>
<dbReference type="Pfam" id="PF00456">
    <property type="entry name" value="Transketolase_N"/>
    <property type="match status" value="1"/>
</dbReference>
<dbReference type="InterPro" id="IPR029061">
    <property type="entry name" value="THDP-binding"/>
</dbReference>
<dbReference type="PANTHER" id="PTHR47514:SF2">
    <property type="entry name" value="TRANSKETOLASE"/>
    <property type="match status" value="1"/>
</dbReference>
<dbReference type="Proteomes" id="UP001623559">
    <property type="component" value="Unassembled WGS sequence"/>
</dbReference>
<dbReference type="SUPFAM" id="SSF52518">
    <property type="entry name" value="Thiamin diphosphate-binding fold (THDP-binding)"/>
    <property type="match status" value="1"/>
</dbReference>
<organism evidence="2 3">
    <name type="scientific">Aquirufa novilacunae</name>
    <dbReference type="NCBI Taxonomy" id="3139305"/>
    <lineage>
        <taxon>Bacteria</taxon>
        <taxon>Pseudomonadati</taxon>
        <taxon>Bacteroidota</taxon>
        <taxon>Cytophagia</taxon>
        <taxon>Cytophagales</taxon>
        <taxon>Flectobacillaceae</taxon>
        <taxon>Aquirufa</taxon>
    </lineage>
</organism>
<dbReference type="EMBL" id="JBEWZG010000002">
    <property type="protein sequence ID" value="MFL0206213.1"/>
    <property type="molecule type" value="Genomic_DNA"/>
</dbReference>
<comment type="caution">
    <text evidence="2">The sequence shown here is derived from an EMBL/GenBank/DDBJ whole genome shotgun (WGS) entry which is preliminary data.</text>
</comment>
<feature type="domain" description="Transketolase N-terminal" evidence="1">
    <location>
        <begin position="8"/>
        <end position="259"/>
    </location>
</feature>
<dbReference type="Gene3D" id="3.40.50.970">
    <property type="match status" value="1"/>
</dbReference>
<accession>A0ABW8SYR5</accession>
<name>A0ABW8SYR5_9BACT</name>
<gene>
    <name evidence="2" type="ORF">V7S74_05620</name>
</gene>
<evidence type="ECO:0000259" key="1">
    <source>
        <dbReference type="Pfam" id="PF00456"/>
    </source>
</evidence>
<evidence type="ECO:0000313" key="3">
    <source>
        <dbReference type="Proteomes" id="UP001623559"/>
    </source>
</evidence>
<dbReference type="InterPro" id="IPR005474">
    <property type="entry name" value="Transketolase_N"/>
</dbReference>
<dbReference type="CDD" id="cd02012">
    <property type="entry name" value="TPP_TK"/>
    <property type="match status" value="1"/>
</dbReference>